<dbReference type="InterPro" id="IPR036388">
    <property type="entry name" value="WH-like_DNA-bd_sf"/>
</dbReference>
<dbReference type="PROSITE" id="PS51683">
    <property type="entry name" value="SAM_OMT_II"/>
    <property type="match status" value="1"/>
</dbReference>
<reference evidence="5" key="1">
    <citation type="submission" date="2023-10" db="EMBL/GenBank/DDBJ databases">
        <authorList>
            <person name="Hackl T."/>
        </authorList>
    </citation>
    <scope>NUCLEOTIDE SEQUENCE</scope>
</reference>
<accession>A0AAI8YCW3</accession>
<sequence length="454" mass="50224">MTIPNPAGHSQPRLQRDNDRVTSVVFSSVNFIISVESNLYIAINDLTCSVSSHDSSLLFTMTASEQLLAALQGIDSGSYSNEAERVQARDALFNALRKVQSPWDIAWDHNWVNTAVNAAIKTLIDAGVFTKWAEAGGEPITCTELAKLTGGDTILIRRMMRCIGGQNLVIETAEDTYARTPWAKTLAEDKSFPSMYGGFYHELNSPMFRTLPFFLKETGYKNPTDVNDCNFQYWRGKDANMFQYCGTNPLLTDDFNNTMECHSKYNLTPWPVVYPTDALVAGAKPGRALVVDVGGGKGHDLKKFLARHPDAPMGSLVLQDLPDILKNVESGDNAAITIQPHDFFTPEPVKGARAYFMHNVLHDWPDATAKRIIENIAGAMEKGYSKLLVHESLVTDVKPLSRVTVSDITMMACLAAAERSESQWRDLMASAGLRVVKVWRPVQSVESIIEAELA</sequence>
<evidence type="ECO:0000256" key="3">
    <source>
        <dbReference type="ARBA" id="ARBA00022691"/>
    </source>
</evidence>
<dbReference type="Pfam" id="PF00891">
    <property type="entry name" value="Methyltransf_2"/>
    <property type="match status" value="1"/>
</dbReference>
<dbReference type="Proteomes" id="UP001295740">
    <property type="component" value="Unassembled WGS sequence"/>
</dbReference>
<protein>
    <submittedName>
        <fullName evidence="5">Uu.00g100140.m01.CDS01</fullName>
    </submittedName>
</protein>
<dbReference type="PANTHER" id="PTHR43712:SF17">
    <property type="entry name" value="O-METHYLTRANSFERASE"/>
    <property type="match status" value="1"/>
</dbReference>
<comment type="caution">
    <text evidence="5">The sequence shown here is derived from an EMBL/GenBank/DDBJ whole genome shotgun (WGS) entry which is preliminary data.</text>
</comment>
<keyword evidence="1" id="KW-0489">Methyltransferase</keyword>
<feature type="domain" description="O-methyltransferase C-terminal" evidence="4">
    <location>
        <begin position="227"/>
        <end position="433"/>
    </location>
</feature>
<keyword evidence="2" id="KW-0808">Transferase</keyword>
<proteinExistence type="predicted"/>
<evidence type="ECO:0000313" key="5">
    <source>
        <dbReference type="EMBL" id="CAJ2502620.1"/>
    </source>
</evidence>
<organism evidence="5 6">
    <name type="scientific">Anthostomella pinea</name>
    <dbReference type="NCBI Taxonomy" id="933095"/>
    <lineage>
        <taxon>Eukaryota</taxon>
        <taxon>Fungi</taxon>
        <taxon>Dikarya</taxon>
        <taxon>Ascomycota</taxon>
        <taxon>Pezizomycotina</taxon>
        <taxon>Sordariomycetes</taxon>
        <taxon>Xylariomycetidae</taxon>
        <taxon>Xylariales</taxon>
        <taxon>Xylariaceae</taxon>
        <taxon>Anthostomella</taxon>
    </lineage>
</organism>
<dbReference type="GO" id="GO:0032259">
    <property type="term" value="P:methylation"/>
    <property type="evidence" value="ECO:0007669"/>
    <property type="project" value="UniProtKB-KW"/>
</dbReference>
<dbReference type="InterPro" id="IPR029063">
    <property type="entry name" value="SAM-dependent_MTases_sf"/>
</dbReference>
<dbReference type="GO" id="GO:0008171">
    <property type="term" value="F:O-methyltransferase activity"/>
    <property type="evidence" value="ECO:0007669"/>
    <property type="project" value="InterPro"/>
</dbReference>
<evidence type="ECO:0000313" key="6">
    <source>
        <dbReference type="Proteomes" id="UP001295740"/>
    </source>
</evidence>
<evidence type="ECO:0000259" key="4">
    <source>
        <dbReference type="Pfam" id="PF00891"/>
    </source>
</evidence>
<dbReference type="Gene3D" id="3.40.50.150">
    <property type="entry name" value="Vaccinia Virus protein VP39"/>
    <property type="match status" value="1"/>
</dbReference>
<dbReference type="SUPFAM" id="SSF46785">
    <property type="entry name" value="Winged helix' DNA-binding domain"/>
    <property type="match status" value="1"/>
</dbReference>
<evidence type="ECO:0000256" key="2">
    <source>
        <dbReference type="ARBA" id="ARBA00022679"/>
    </source>
</evidence>
<dbReference type="InterPro" id="IPR001077">
    <property type="entry name" value="COMT_C"/>
</dbReference>
<dbReference type="Gene3D" id="1.10.10.10">
    <property type="entry name" value="Winged helix-like DNA-binding domain superfamily/Winged helix DNA-binding domain"/>
    <property type="match status" value="1"/>
</dbReference>
<keyword evidence="3" id="KW-0949">S-adenosyl-L-methionine</keyword>
<dbReference type="SUPFAM" id="SSF53335">
    <property type="entry name" value="S-adenosyl-L-methionine-dependent methyltransferases"/>
    <property type="match status" value="1"/>
</dbReference>
<gene>
    <name evidence="5" type="ORF">KHLLAP_LOCUS3088</name>
</gene>
<dbReference type="PANTHER" id="PTHR43712">
    <property type="entry name" value="PUTATIVE (AFU_ORTHOLOGUE AFUA_4G14580)-RELATED"/>
    <property type="match status" value="1"/>
</dbReference>
<evidence type="ECO:0000256" key="1">
    <source>
        <dbReference type="ARBA" id="ARBA00022603"/>
    </source>
</evidence>
<dbReference type="InterPro" id="IPR016461">
    <property type="entry name" value="COMT-like"/>
</dbReference>
<name>A0AAI8YCW3_9PEZI</name>
<dbReference type="EMBL" id="CAUWAG010000004">
    <property type="protein sequence ID" value="CAJ2502620.1"/>
    <property type="molecule type" value="Genomic_DNA"/>
</dbReference>
<keyword evidence="6" id="KW-1185">Reference proteome</keyword>
<dbReference type="InterPro" id="IPR036390">
    <property type="entry name" value="WH_DNA-bd_sf"/>
</dbReference>
<dbReference type="AlphaFoldDB" id="A0AAI8YCW3"/>